<dbReference type="PANTHER" id="PTHR15168">
    <property type="entry name" value="CYTOCHROME B-245 LIGHT CHAIN"/>
    <property type="match status" value="1"/>
</dbReference>
<keyword evidence="5 16" id="KW-0812">Transmembrane</keyword>
<dbReference type="GO" id="GO:0005886">
    <property type="term" value="C:plasma membrane"/>
    <property type="evidence" value="ECO:0007669"/>
    <property type="project" value="UniProtKB-SubCell"/>
</dbReference>
<accession>A0A812E4Q5</accession>
<protein>
    <recommendedName>
        <fullName evidence="3">Cytochrome b-245 light chain</fullName>
    </recommendedName>
    <alternativeName>
        <fullName evidence="11">Cytochrome b(558) alpha chain</fullName>
    </alternativeName>
    <alternativeName>
        <fullName evidence="10">Cytochrome b558 subunit alpha</fullName>
    </alternativeName>
    <alternativeName>
        <fullName evidence="13">Neutrophil cytochrome b 22 kDa polypeptide</fullName>
    </alternativeName>
    <alternativeName>
        <fullName evidence="12">Superoxide-generating NADPH oxidase light chain subunit</fullName>
    </alternativeName>
    <alternativeName>
        <fullName evidence="8">p22 phagocyte B-cytochrome</fullName>
    </alternativeName>
    <alternativeName>
        <fullName evidence="9">p22-phox</fullName>
    </alternativeName>
</protein>
<dbReference type="OrthoDB" id="2445232at2759"/>
<evidence type="ECO:0000313" key="17">
    <source>
        <dbReference type="EMBL" id="CAE1314637.1"/>
    </source>
</evidence>
<feature type="transmembrane region" description="Helical" evidence="16">
    <location>
        <begin position="94"/>
        <end position="123"/>
    </location>
</feature>
<evidence type="ECO:0000256" key="13">
    <source>
        <dbReference type="ARBA" id="ARBA00033347"/>
    </source>
</evidence>
<evidence type="ECO:0000256" key="5">
    <source>
        <dbReference type="ARBA" id="ARBA00022692"/>
    </source>
</evidence>
<evidence type="ECO:0000256" key="1">
    <source>
        <dbReference type="ARBA" id="ARBA00004236"/>
    </source>
</evidence>
<evidence type="ECO:0000256" key="9">
    <source>
        <dbReference type="ARBA" id="ARBA00030298"/>
    </source>
</evidence>
<reference evidence="17" key="1">
    <citation type="submission" date="2021-01" db="EMBL/GenBank/DDBJ databases">
        <authorList>
            <person name="Li R."/>
            <person name="Bekaert M."/>
        </authorList>
    </citation>
    <scope>NUCLEOTIDE SEQUENCE</scope>
    <source>
        <strain evidence="17">Farmed</strain>
    </source>
</reference>
<comment type="caution">
    <text evidence="17">The sequence shown here is derived from an EMBL/GenBank/DDBJ whole genome shotgun (WGS) entry which is preliminary data.</text>
</comment>
<feature type="transmembrane region" description="Helical" evidence="16">
    <location>
        <begin position="69"/>
        <end position="88"/>
    </location>
</feature>
<proteinExistence type="inferred from homology"/>
<evidence type="ECO:0000256" key="8">
    <source>
        <dbReference type="ARBA" id="ARBA00030106"/>
    </source>
</evidence>
<evidence type="ECO:0000256" key="2">
    <source>
        <dbReference type="ARBA" id="ARBA00010590"/>
    </source>
</evidence>
<dbReference type="InterPro" id="IPR007732">
    <property type="entry name" value="Cyt_b558_asu"/>
</dbReference>
<evidence type="ECO:0000256" key="11">
    <source>
        <dbReference type="ARBA" id="ARBA00031995"/>
    </source>
</evidence>
<name>A0A812E4Q5_ACAPH</name>
<evidence type="ECO:0000256" key="14">
    <source>
        <dbReference type="ARBA" id="ARBA00050017"/>
    </source>
</evidence>
<keyword evidence="6 16" id="KW-1133">Transmembrane helix</keyword>
<gene>
    <name evidence="17" type="ORF">SPHA_65670</name>
</gene>
<evidence type="ECO:0000256" key="3">
    <source>
        <dbReference type="ARBA" id="ARBA00017733"/>
    </source>
</evidence>
<feature type="region of interest" description="Disordered" evidence="15">
    <location>
        <begin position="141"/>
        <end position="170"/>
    </location>
</feature>
<comment type="subunit">
    <text evidence="14">Component of the phagocyte NADPH oxidase core complex/cytochrome b558 complex, composed of CYBB (heavy chain (beta)) and CYBA (light chain (alpha)). Component of the phagocyte NADPH oxidase complex composed of an obligatory core heterodimer formed by the membrane proteins CYBA and CYBB and the cytosolic regulatory subunits NCF1/p47-phox, NCF2/p67-phox, NCF4/p40-phox and the small GTPase RAC1 or RAC2. Interacts with NCF1 (via SH3 domain). Interacts with SH3PXD2A. Interacts with DUOX1, DUOX2 and TPO. Interacts with NOX4; this interaction mediates superoxide generation. Interacts with calprotectin (S100A8/9). Interacts with GBP7. Interacts with NOXO1. Forms a heterodimer with NOX3 and is essential for activity and cell membrane localization of NOX3. Interacts with NOX1.</text>
</comment>
<keyword evidence="7 16" id="KW-0472">Membrane</keyword>
<dbReference type="PANTHER" id="PTHR15168:SF0">
    <property type="entry name" value="CYTOCHROME B-245 LIGHT CHAIN"/>
    <property type="match status" value="1"/>
</dbReference>
<evidence type="ECO:0000256" key="4">
    <source>
        <dbReference type="ARBA" id="ARBA00022475"/>
    </source>
</evidence>
<evidence type="ECO:0000313" key="18">
    <source>
        <dbReference type="Proteomes" id="UP000597762"/>
    </source>
</evidence>
<dbReference type="Proteomes" id="UP000597762">
    <property type="component" value="Unassembled WGS sequence"/>
</dbReference>
<dbReference type="AlphaFoldDB" id="A0A812E4Q5"/>
<feature type="compositionally biased region" description="Polar residues" evidence="15">
    <location>
        <begin position="161"/>
        <end position="170"/>
    </location>
</feature>
<keyword evidence="18" id="KW-1185">Reference proteome</keyword>
<comment type="subcellular location">
    <subcellularLocation>
        <location evidence="1">Cell membrane</location>
    </subcellularLocation>
</comment>
<sequence length="170" mass="18830">MTQIEWAMWANEQAIASSLITILGGIIGISGSFAKWQFAVYAVVAGLVVIIMEYPRSLRAKGKSTPRRLQFPFTVFLNALGPLGRNYYFRVLFYFMLCVPCVFLLPTLLGGICLFISSILYFVAALRGECWKADLPQNEEATGNEGITAPTMPPPRKPRVFTTQKSAAVL</sequence>
<evidence type="ECO:0000256" key="10">
    <source>
        <dbReference type="ARBA" id="ARBA00031067"/>
    </source>
</evidence>
<dbReference type="Pfam" id="PF05038">
    <property type="entry name" value="Cytochrom_B558a"/>
    <property type="match status" value="1"/>
</dbReference>
<evidence type="ECO:0000256" key="7">
    <source>
        <dbReference type="ARBA" id="ARBA00023136"/>
    </source>
</evidence>
<dbReference type="EMBL" id="CAHIKZ030004725">
    <property type="protein sequence ID" value="CAE1314637.1"/>
    <property type="molecule type" value="Genomic_DNA"/>
</dbReference>
<organism evidence="17 18">
    <name type="scientific">Acanthosepion pharaonis</name>
    <name type="common">Pharaoh cuttlefish</name>
    <name type="synonym">Sepia pharaonis</name>
    <dbReference type="NCBI Taxonomy" id="158019"/>
    <lineage>
        <taxon>Eukaryota</taxon>
        <taxon>Metazoa</taxon>
        <taxon>Spiralia</taxon>
        <taxon>Lophotrochozoa</taxon>
        <taxon>Mollusca</taxon>
        <taxon>Cephalopoda</taxon>
        <taxon>Coleoidea</taxon>
        <taxon>Decapodiformes</taxon>
        <taxon>Sepiida</taxon>
        <taxon>Sepiina</taxon>
        <taxon>Sepiidae</taxon>
        <taxon>Acanthosepion</taxon>
    </lineage>
</organism>
<evidence type="ECO:0000256" key="16">
    <source>
        <dbReference type="SAM" id="Phobius"/>
    </source>
</evidence>
<comment type="similarity">
    <text evidence="2">Belongs to the p22phox family.</text>
</comment>
<keyword evidence="4" id="KW-1003">Cell membrane</keyword>
<evidence type="ECO:0000256" key="15">
    <source>
        <dbReference type="SAM" id="MobiDB-lite"/>
    </source>
</evidence>
<feature type="transmembrane region" description="Helical" evidence="16">
    <location>
        <begin position="39"/>
        <end position="57"/>
    </location>
</feature>
<dbReference type="GO" id="GO:0020037">
    <property type="term" value="F:heme binding"/>
    <property type="evidence" value="ECO:0007669"/>
    <property type="project" value="InterPro"/>
</dbReference>
<evidence type="ECO:0000256" key="12">
    <source>
        <dbReference type="ARBA" id="ARBA00032067"/>
    </source>
</evidence>
<feature type="transmembrane region" description="Helical" evidence="16">
    <location>
        <begin position="14"/>
        <end position="33"/>
    </location>
</feature>
<evidence type="ECO:0000256" key="6">
    <source>
        <dbReference type="ARBA" id="ARBA00022989"/>
    </source>
</evidence>